<dbReference type="AlphaFoldDB" id="A0A240C213"/>
<evidence type="ECO:0000256" key="3">
    <source>
        <dbReference type="ARBA" id="ARBA00022448"/>
    </source>
</evidence>
<dbReference type="RefSeq" id="WP_095097642.1">
    <property type="nucleotide sequence ID" value="NZ_CAMIQD010000001.1"/>
</dbReference>
<name>A0A240C213_SERFI</name>
<dbReference type="GO" id="GO:0005886">
    <property type="term" value="C:plasma membrane"/>
    <property type="evidence" value="ECO:0007669"/>
    <property type="project" value="UniProtKB-SubCell"/>
</dbReference>
<feature type="transmembrane region" description="Helical" evidence="9">
    <location>
        <begin position="90"/>
        <end position="110"/>
    </location>
</feature>
<feature type="domain" description="Major facilitator superfamily (MFS) profile" evidence="10">
    <location>
        <begin position="24"/>
        <end position="438"/>
    </location>
</feature>
<proteinExistence type="inferred from homology"/>
<evidence type="ECO:0000259" key="10">
    <source>
        <dbReference type="PROSITE" id="PS50850"/>
    </source>
</evidence>
<feature type="transmembrane region" description="Helical" evidence="9">
    <location>
        <begin position="59"/>
        <end position="78"/>
    </location>
</feature>
<dbReference type="STRING" id="1411141.GCA_001590885_00806"/>
<dbReference type="PROSITE" id="PS50850">
    <property type="entry name" value="MFS"/>
    <property type="match status" value="1"/>
</dbReference>
<dbReference type="InterPro" id="IPR011701">
    <property type="entry name" value="MFS"/>
</dbReference>
<evidence type="ECO:0000256" key="1">
    <source>
        <dbReference type="ARBA" id="ARBA00004429"/>
    </source>
</evidence>
<evidence type="ECO:0000256" key="5">
    <source>
        <dbReference type="ARBA" id="ARBA00022519"/>
    </source>
</evidence>
<feature type="transmembrane region" description="Helical" evidence="9">
    <location>
        <begin position="255"/>
        <end position="276"/>
    </location>
</feature>
<evidence type="ECO:0000256" key="9">
    <source>
        <dbReference type="SAM" id="Phobius"/>
    </source>
</evidence>
<dbReference type="GO" id="GO:0046943">
    <property type="term" value="F:carboxylic acid transmembrane transporter activity"/>
    <property type="evidence" value="ECO:0007669"/>
    <property type="project" value="TreeGrafter"/>
</dbReference>
<dbReference type="EMBL" id="LT906479">
    <property type="protein sequence ID" value="SNW01769.1"/>
    <property type="molecule type" value="Genomic_DNA"/>
</dbReference>
<dbReference type="PANTHER" id="PTHR23508">
    <property type="entry name" value="CARBOXYLIC ACID TRANSPORTER PROTEIN HOMOLOG"/>
    <property type="match status" value="1"/>
</dbReference>
<keyword evidence="3" id="KW-0813">Transport</keyword>
<feature type="transmembrane region" description="Helical" evidence="9">
    <location>
        <begin position="20"/>
        <end position="47"/>
    </location>
</feature>
<feature type="transmembrane region" description="Helical" evidence="9">
    <location>
        <begin position="116"/>
        <end position="135"/>
    </location>
</feature>
<gene>
    <name evidence="11" type="primary">pcaK_4</name>
    <name evidence="11" type="ORF">SAMEA4384070_02557</name>
</gene>
<evidence type="ECO:0000313" key="11">
    <source>
        <dbReference type="EMBL" id="SNW01769.1"/>
    </source>
</evidence>
<evidence type="ECO:0000313" key="12">
    <source>
        <dbReference type="Proteomes" id="UP000215134"/>
    </source>
</evidence>
<keyword evidence="7 9" id="KW-1133">Transmembrane helix</keyword>
<keyword evidence="5" id="KW-0997">Cell inner membrane</keyword>
<feature type="transmembrane region" description="Helical" evidence="9">
    <location>
        <begin position="412"/>
        <end position="432"/>
    </location>
</feature>
<comment type="subcellular location">
    <subcellularLocation>
        <location evidence="1">Cell inner membrane</location>
        <topology evidence="1">Multi-pass membrane protein</topology>
    </subcellularLocation>
</comment>
<keyword evidence="4" id="KW-1003">Cell membrane</keyword>
<accession>A0A240C213</accession>
<dbReference type="InterPro" id="IPR005829">
    <property type="entry name" value="Sugar_transporter_CS"/>
</dbReference>
<dbReference type="CDD" id="cd17365">
    <property type="entry name" value="MFS_PcaK_like"/>
    <property type="match status" value="1"/>
</dbReference>
<keyword evidence="6 9" id="KW-0812">Transmembrane</keyword>
<feature type="transmembrane region" description="Helical" evidence="9">
    <location>
        <begin position="176"/>
        <end position="198"/>
    </location>
</feature>
<dbReference type="PROSITE" id="PS00217">
    <property type="entry name" value="SUGAR_TRANSPORT_2"/>
    <property type="match status" value="1"/>
</dbReference>
<evidence type="ECO:0000256" key="6">
    <source>
        <dbReference type="ARBA" id="ARBA00022692"/>
    </source>
</evidence>
<dbReference type="PROSITE" id="PS00216">
    <property type="entry name" value="SUGAR_TRANSPORT_1"/>
    <property type="match status" value="1"/>
</dbReference>
<dbReference type="SUPFAM" id="SSF103473">
    <property type="entry name" value="MFS general substrate transporter"/>
    <property type="match status" value="1"/>
</dbReference>
<keyword evidence="8 9" id="KW-0472">Membrane</keyword>
<dbReference type="KEGG" id="sfj:SAMEA4384070_2557"/>
<evidence type="ECO:0000256" key="8">
    <source>
        <dbReference type="ARBA" id="ARBA00023136"/>
    </source>
</evidence>
<evidence type="ECO:0000256" key="2">
    <source>
        <dbReference type="ARBA" id="ARBA00006508"/>
    </source>
</evidence>
<dbReference type="Pfam" id="PF07690">
    <property type="entry name" value="MFS_1"/>
    <property type="match status" value="1"/>
</dbReference>
<reference evidence="11 12" key="1">
    <citation type="submission" date="2017-06" db="EMBL/GenBank/DDBJ databases">
        <authorList>
            <consortium name="Pathogen Informatics"/>
        </authorList>
    </citation>
    <scope>NUCLEOTIDE SEQUENCE [LARGE SCALE GENOMIC DNA]</scope>
    <source>
        <strain evidence="11 12">NCTC12148</strain>
    </source>
</reference>
<evidence type="ECO:0000256" key="4">
    <source>
        <dbReference type="ARBA" id="ARBA00022475"/>
    </source>
</evidence>
<organism evidence="11 12">
    <name type="scientific">Serratia ficaria</name>
    <dbReference type="NCBI Taxonomy" id="61651"/>
    <lineage>
        <taxon>Bacteria</taxon>
        <taxon>Pseudomonadati</taxon>
        <taxon>Pseudomonadota</taxon>
        <taxon>Gammaproteobacteria</taxon>
        <taxon>Enterobacterales</taxon>
        <taxon>Yersiniaceae</taxon>
        <taxon>Serratia</taxon>
    </lineage>
</organism>
<feature type="transmembrane region" description="Helical" evidence="9">
    <location>
        <begin position="296"/>
        <end position="315"/>
    </location>
</feature>
<feature type="transmembrane region" description="Helical" evidence="9">
    <location>
        <begin position="147"/>
        <end position="170"/>
    </location>
</feature>
<dbReference type="InterPro" id="IPR020846">
    <property type="entry name" value="MFS_dom"/>
</dbReference>
<feature type="transmembrane region" description="Helical" evidence="9">
    <location>
        <begin position="384"/>
        <end position="406"/>
    </location>
</feature>
<dbReference type="Proteomes" id="UP000215134">
    <property type="component" value="Chromosome 1"/>
</dbReference>
<sequence>MSQHNVEIQSFIDDHPFSRYQWLILALCFLTVALDGFDTAIIGFIATSLVQDWGIEKTALGPVMSAALVGLAVGALSAGPLADRIGRKKVLVLSLALFGGFSLLTAFATSLSALTLLRFLTGLGLGAAMPNAATLMAEYAPQRRRALLVNLMFCGFPLGSSMGGFVSAWLIPHFGWQSVMVLGGVMPLLLALALVAALPESARFMVVCGYPAERIAAVLRRIAPLNLGQPVRFTLTESGQVNARSALGVIFSRRYLLGTLMLCLTYFMGLMIFYLLTSWLPLLIRETGASIRQASLITALFPLGGGIGVLIIGWLMDRMDPHKVVAVGYLLTGAFVCAIGYVYSHPLLMAVTVFIAGTCMNGAQSSMPALAAGFYPTQGRATGVAWMLGLGRFGGILGAMSGGVLMQMQLSFSTIFTLLAIPALVAALALMVKHFSTRASALPGSFNKAL</sequence>
<comment type="similarity">
    <text evidence="2">Belongs to the major facilitator superfamily. Aromatic acid:H(+) symporter (AAHS) (TC 2.A.1.15) family.</text>
</comment>
<evidence type="ECO:0000256" key="7">
    <source>
        <dbReference type="ARBA" id="ARBA00022989"/>
    </source>
</evidence>
<dbReference type="NCBIfam" id="TIGR00895">
    <property type="entry name" value="2A0115"/>
    <property type="match status" value="1"/>
</dbReference>
<dbReference type="InterPro" id="IPR004746">
    <property type="entry name" value="MFS_AAHS"/>
</dbReference>
<dbReference type="GeneID" id="75027710"/>
<dbReference type="PANTHER" id="PTHR23508:SF10">
    <property type="entry name" value="CARBOXYLIC ACID TRANSPORTER PROTEIN HOMOLOG"/>
    <property type="match status" value="1"/>
</dbReference>
<protein>
    <submittedName>
        <fullName evidence="11">4-hydroxybenzoate transporter PcaK</fullName>
    </submittedName>
</protein>
<dbReference type="Gene3D" id="1.20.1250.20">
    <property type="entry name" value="MFS general substrate transporter like domains"/>
    <property type="match status" value="2"/>
</dbReference>
<dbReference type="OrthoDB" id="7066727at2"/>
<feature type="transmembrane region" description="Helical" evidence="9">
    <location>
        <begin position="324"/>
        <end position="343"/>
    </location>
</feature>
<dbReference type="InterPro" id="IPR036259">
    <property type="entry name" value="MFS_trans_sf"/>
</dbReference>
<keyword evidence="12" id="KW-1185">Reference proteome</keyword>